<keyword evidence="8" id="KW-1133">Transmembrane helix</keyword>
<dbReference type="PANTHER" id="PTHR19300:SF57">
    <property type="entry name" value="BETA-1,4-N-ACETYLGALACTOSAMINYLTRANSFERASE"/>
    <property type="match status" value="1"/>
</dbReference>
<keyword evidence="5 11" id="KW-0808">Transferase</keyword>
<dbReference type="PRINTS" id="PR02050">
    <property type="entry name" value="B14GALTRFASE"/>
</dbReference>
<reference evidence="14" key="3">
    <citation type="submission" date="2025-09" db="UniProtKB">
        <authorList>
            <consortium name="Ensembl"/>
        </authorList>
    </citation>
    <scope>IDENTIFICATION</scope>
</reference>
<proteinExistence type="inferred from homology"/>
<keyword evidence="10 11" id="KW-0325">Glycoprotein</keyword>
<dbReference type="GO" id="GO:0005975">
    <property type="term" value="P:carbohydrate metabolic process"/>
    <property type="evidence" value="ECO:0007669"/>
    <property type="project" value="InterPro"/>
</dbReference>
<evidence type="ECO:0000313" key="14">
    <source>
        <dbReference type="Ensembl" id="ENSCSAVP00000020031.1"/>
    </source>
</evidence>
<dbReference type="EC" id="2.4.1.-" evidence="11"/>
<evidence type="ECO:0000313" key="15">
    <source>
        <dbReference type="Proteomes" id="UP000007875"/>
    </source>
</evidence>
<accession>H2ZR15</accession>
<dbReference type="GO" id="GO:0008378">
    <property type="term" value="F:galactosyltransferase activity"/>
    <property type="evidence" value="ECO:0007669"/>
    <property type="project" value="TreeGrafter"/>
</dbReference>
<feature type="domain" description="Galactosyltransferase C-terminal" evidence="12">
    <location>
        <begin position="268"/>
        <end position="345"/>
    </location>
</feature>
<dbReference type="GeneTree" id="ENSGT00940000163971"/>
<dbReference type="eggNOG" id="KOG3916">
    <property type="taxonomic scope" value="Eukaryota"/>
</dbReference>
<dbReference type="AlphaFoldDB" id="H2ZR15"/>
<dbReference type="UniPathway" id="UPA00378"/>
<dbReference type="InterPro" id="IPR027995">
    <property type="entry name" value="Galactosyl_T_N"/>
</dbReference>
<dbReference type="SUPFAM" id="SSF53448">
    <property type="entry name" value="Nucleotide-diphospho-sugar transferases"/>
    <property type="match status" value="1"/>
</dbReference>
<keyword evidence="7 11" id="KW-0735">Signal-anchor</keyword>
<dbReference type="InterPro" id="IPR003859">
    <property type="entry name" value="Galactosyl_T"/>
</dbReference>
<organism evidence="14 15">
    <name type="scientific">Ciona savignyi</name>
    <name type="common">Pacific transparent sea squirt</name>
    <dbReference type="NCBI Taxonomy" id="51511"/>
    <lineage>
        <taxon>Eukaryota</taxon>
        <taxon>Metazoa</taxon>
        <taxon>Chordata</taxon>
        <taxon>Tunicata</taxon>
        <taxon>Ascidiacea</taxon>
        <taxon>Phlebobranchia</taxon>
        <taxon>Cionidae</taxon>
        <taxon>Ciona</taxon>
    </lineage>
</organism>
<evidence type="ECO:0000256" key="6">
    <source>
        <dbReference type="ARBA" id="ARBA00022692"/>
    </source>
</evidence>
<protein>
    <recommendedName>
        <fullName evidence="11">Beta-1,4-galactosyltransferase</fullName>
        <ecNumber evidence="11">2.4.1.-</ecNumber>
    </recommendedName>
</protein>
<dbReference type="PANTHER" id="PTHR19300">
    <property type="entry name" value="BETA-1,4-GALACTOSYLTRANSFERASE"/>
    <property type="match status" value="1"/>
</dbReference>
<comment type="function">
    <text evidence="11">Catalyses the transfer of galactose onto proteins or lipids.</text>
</comment>
<dbReference type="Pfam" id="PF13733">
    <property type="entry name" value="Glyco_transf_7N"/>
    <property type="match status" value="1"/>
</dbReference>
<dbReference type="OMA" id="NCIARYR"/>
<evidence type="ECO:0000256" key="9">
    <source>
        <dbReference type="ARBA" id="ARBA00023136"/>
    </source>
</evidence>
<evidence type="ECO:0000256" key="4">
    <source>
        <dbReference type="ARBA" id="ARBA00022676"/>
    </source>
</evidence>
<sequence length="445" mass="51640">MTYFPGRPDNRIPRSRSYGRLWCGLEGWSSRQIAKTALVVLIFMQLPLFLYFRWRREEGGRLELTGSEMFPQASAEPAWFRIDDGGTRESFHRQPDTRGYQMNNHRNTYEAKISPDTPSNGQLNSGLPKCPINPPNLYGKLQFHFNQTPPSFEWTAQNNRNLKPGGFYNPPNCIARYRIAIIIPHRSREIHLRALMWHLHPILQRQQIYYKVYVIQQAYNLEFNKAKLMNIGYLEATKDDSYDCIVFHDVDLLLEDDRLLYHCTNTPKHLSVAIDKYGYRLPYPSLFGGVTMLGIDQFRDVNGYSNMFWGWGGEDDDMFARLFTRGYSITRPPYQIAKYRMSFHHRDKGNKLNLLRYEILSNTVTKMMRDGLNGVKYSVVGVDKTPLFTNITADVGTAIVQCRPCLSNWTCNLVLWMCENLGLSCRMLQYNSTDDGTLNLKDLGL</sequence>
<dbReference type="Gene3D" id="3.90.550.10">
    <property type="entry name" value="Spore Coat Polysaccharide Biosynthesis Protein SpsA, Chain A"/>
    <property type="match status" value="1"/>
</dbReference>
<evidence type="ECO:0000256" key="8">
    <source>
        <dbReference type="ARBA" id="ARBA00022989"/>
    </source>
</evidence>
<evidence type="ECO:0000256" key="1">
    <source>
        <dbReference type="ARBA" id="ARBA00004606"/>
    </source>
</evidence>
<name>H2ZR15_CIOSA</name>
<evidence type="ECO:0000256" key="5">
    <source>
        <dbReference type="ARBA" id="ARBA00022679"/>
    </source>
</evidence>
<evidence type="ECO:0000256" key="7">
    <source>
        <dbReference type="ARBA" id="ARBA00022968"/>
    </source>
</evidence>
<comment type="subcellular location">
    <subcellularLocation>
        <location evidence="1">Membrane</location>
        <topology evidence="1">Single-pass type II membrane protein</topology>
    </subcellularLocation>
</comment>
<dbReference type="GO" id="GO:0016020">
    <property type="term" value="C:membrane"/>
    <property type="evidence" value="ECO:0007669"/>
    <property type="project" value="UniProtKB-SubCell"/>
</dbReference>
<evidence type="ECO:0000259" key="13">
    <source>
        <dbReference type="Pfam" id="PF13733"/>
    </source>
</evidence>
<dbReference type="GO" id="GO:0005794">
    <property type="term" value="C:Golgi apparatus"/>
    <property type="evidence" value="ECO:0007669"/>
    <property type="project" value="TreeGrafter"/>
</dbReference>
<feature type="domain" description="Galactosyltransferase N-terminal" evidence="13">
    <location>
        <begin position="130"/>
        <end position="264"/>
    </location>
</feature>
<reference evidence="15" key="1">
    <citation type="submission" date="2003-08" db="EMBL/GenBank/DDBJ databases">
        <authorList>
            <person name="Birren B."/>
            <person name="Nusbaum C."/>
            <person name="Abebe A."/>
            <person name="Abouelleil A."/>
            <person name="Adekoya E."/>
            <person name="Ait-zahra M."/>
            <person name="Allen N."/>
            <person name="Allen T."/>
            <person name="An P."/>
            <person name="Anderson M."/>
            <person name="Anderson S."/>
            <person name="Arachchi H."/>
            <person name="Armbruster J."/>
            <person name="Bachantsang P."/>
            <person name="Baldwin J."/>
            <person name="Barry A."/>
            <person name="Bayul T."/>
            <person name="Blitshsteyn B."/>
            <person name="Bloom T."/>
            <person name="Blye J."/>
            <person name="Boguslavskiy L."/>
            <person name="Borowsky M."/>
            <person name="Boukhgalter B."/>
            <person name="Brunache A."/>
            <person name="Butler J."/>
            <person name="Calixte N."/>
            <person name="Calvo S."/>
            <person name="Camarata J."/>
            <person name="Campo K."/>
            <person name="Chang J."/>
            <person name="Cheshatsang Y."/>
            <person name="Citroen M."/>
            <person name="Collymore A."/>
            <person name="Considine T."/>
            <person name="Cook A."/>
            <person name="Cooke P."/>
            <person name="Corum B."/>
            <person name="Cuomo C."/>
            <person name="David R."/>
            <person name="Dawoe T."/>
            <person name="Degray S."/>
            <person name="Dodge S."/>
            <person name="Dooley K."/>
            <person name="Dorje P."/>
            <person name="Dorjee K."/>
            <person name="Dorris L."/>
            <person name="Duffey N."/>
            <person name="Dupes A."/>
            <person name="Elkins T."/>
            <person name="Engels R."/>
            <person name="Erickson J."/>
            <person name="Farina A."/>
            <person name="Faro S."/>
            <person name="Ferreira P."/>
            <person name="Fischer H."/>
            <person name="Fitzgerald M."/>
            <person name="Foley K."/>
            <person name="Gage D."/>
            <person name="Galagan J."/>
            <person name="Gearin G."/>
            <person name="Gnerre S."/>
            <person name="Gnirke A."/>
            <person name="Goyette A."/>
            <person name="Graham J."/>
            <person name="Grandbois E."/>
            <person name="Gyaltsen K."/>
            <person name="Hafez N."/>
            <person name="Hagopian D."/>
            <person name="Hagos B."/>
            <person name="Hall J."/>
            <person name="Hatcher B."/>
            <person name="Heller A."/>
            <person name="Higgins H."/>
            <person name="Honan T."/>
            <person name="Horn A."/>
            <person name="Houde N."/>
            <person name="Hughes L."/>
            <person name="Hulme W."/>
            <person name="Husby E."/>
            <person name="Iliev I."/>
            <person name="Jaffe D."/>
            <person name="Jones C."/>
            <person name="Kamal M."/>
            <person name="Kamat A."/>
            <person name="Kamvysselis M."/>
            <person name="Karlsson E."/>
            <person name="Kells C."/>
            <person name="Kieu A."/>
            <person name="Kisner P."/>
            <person name="Kodira C."/>
            <person name="Kulbokas E."/>
            <person name="Labutti K."/>
            <person name="Lama D."/>
            <person name="Landers T."/>
            <person name="Leger J."/>
            <person name="Levine S."/>
            <person name="Lewis D."/>
            <person name="Lewis T."/>
            <person name="Lindblad-toh K."/>
            <person name="Liu X."/>
            <person name="Lokyitsang T."/>
            <person name="Lokyitsang Y."/>
            <person name="Lucien O."/>
            <person name="Lui A."/>
            <person name="Ma L.J."/>
            <person name="Mabbitt R."/>
            <person name="Macdonald J."/>
            <person name="Maclean C."/>
            <person name="Major J."/>
            <person name="Manning J."/>
            <person name="Marabella R."/>
            <person name="Maru K."/>
            <person name="Matthews C."/>
            <person name="Mauceli E."/>
            <person name="Mccarthy M."/>
            <person name="Mcdonough S."/>
            <person name="Mcghee T."/>
            <person name="Meldrim J."/>
            <person name="Meneus L."/>
            <person name="Mesirov J."/>
            <person name="Mihalev A."/>
            <person name="Mihova T."/>
            <person name="Mikkelsen T."/>
            <person name="Mlenga V."/>
            <person name="Moru K."/>
            <person name="Mozes J."/>
            <person name="Mulrain L."/>
            <person name="Munson G."/>
            <person name="Naylor J."/>
            <person name="Newes C."/>
            <person name="Nguyen C."/>
            <person name="Nguyen N."/>
            <person name="Nguyen T."/>
            <person name="Nicol R."/>
            <person name="Nielsen C."/>
            <person name="Nizzari M."/>
            <person name="Norbu C."/>
            <person name="Norbu N."/>
            <person name="O'donnell P."/>
            <person name="Okoawo O."/>
            <person name="O'leary S."/>
            <person name="Omotosho B."/>
            <person name="O'neill K."/>
            <person name="Osman S."/>
            <person name="Parker S."/>
            <person name="Perrin D."/>
            <person name="Phunkhang P."/>
            <person name="Piqani B."/>
            <person name="Purcell S."/>
            <person name="Rachupka T."/>
            <person name="Ramasamy U."/>
            <person name="Rameau R."/>
            <person name="Ray V."/>
            <person name="Raymond C."/>
            <person name="Retta R."/>
            <person name="Richardson S."/>
            <person name="Rise C."/>
            <person name="Rodriguez J."/>
            <person name="Rogers J."/>
            <person name="Rogov P."/>
            <person name="Rutman M."/>
            <person name="Schupbach R."/>
            <person name="Seaman C."/>
            <person name="Settipalli S."/>
            <person name="Sharpe T."/>
            <person name="Sheridan J."/>
            <person name="Sherpa N."/>
            <person name="Shi J."/>
            <person name="Smirnov S."/>
            <person name="Smith C."/>
            <person name="Sougnez C."/>
            <person name="Spencer B."/>
            <person name="Stalker J."/>
            <person name="Stange-thomann N."/>
            <person name="Stavropoulos S."/>
            <person name="Stetson K."/>
            <person name="Stone C."/>
            <person name="Stone S."/>
            <person name="Stubbs M."/>
            <person name="Talamas J."/>
            <person name="Tchuinga P."/>
            <person name="Tenzing P."/>
            <person name="Tesfaye S."/>
            <person name="Theodore J."/>
            <person name="Thoulutsang Y."/>
            <person name="Topham K."/>
            <person name="Towey S."/>
            <person name="Tsamla T."/>
            <person name="Tsomo N."/>
            <person name="Vallee D."/>
            <person name="Vassiliev H."/>
            <person name="Venkataraman V."/>
            <person name="Vinson J."/>
            <person name="Vo A."/>
            <person name="Wade C."/>
            <person name="Wang S."/>
            <person name="Wangchuk T."/>
            <person name="Wangdi T."/>
            <person name="Whittaker C."/>
            <person name="Wilkinson J."/>
            <person name="Wu Y."/>
            <person name="Wyman D."/>
            <person name="Yadav S."/>
            <person name="Yang S."/>
            <person name="Yang X."/>
            <person name="Yeager S."/>
            <person name="Yee E."/>
            <person name="Young G."/>
            <person name="Zainoun J."/>
            <person name="Zembeck L."/>
            <person name="Zimmer A."/>
            <person name="Zody M."/>
            <person name="Lander E."/>
        </authorList>
    </citation>
    <scope>NUCLEOTIDE SEQUENCE [LARGE SCALE GENOMIC DNA]</scope>
</reference>
<dbReference type="InParanoid" id="H2ZR15"/>
<dbReference type="InterPro" id="IPR029044">
    <property type="entry name" value="Nucleotide-diphossugar_trans"/>
</dbReference>
<evidence type="ECO:0000259" key="12">
    <source>
        <dbReference type="Pfam" id="PF02709"/>
    </source>
</evidence>
<dbReference type="STRING" id="51511.ENSCSAVP00000020031"/>
<keyword evidence="6" id="KW-0812">Transmembrane</keyword>
<dbReference type="Proteomes" id="UP000007875">
    <property type="component" value="Unassembled WGS sequence"/>
</dbReference>
<comment type="similarity">
    <text evidence="3 11">Belongs to the glycosyltransferase 7 family.</text>
</comment>
<keyword evidence="15" id="KW-1185">Reference proteome</keyword>
<evidence type="ECO:0000256" key="3">
    <source>
        <dbReference type="ARBA" id="ARBA00005735"/>
    </source>
</evidence>
<comment type="pathway">
    <text evidence="2 11">Protein modification; protein glycosylation.</text>
</comment>
<evidence type="ECO:0000256" key="2">
    <source>
        <dbReference type="ARBA" id="ARBA00004922"/>
    </source>
</evidence>
<dbReference type="CDD" id="cd00899">
    <property type="entry name" value="b4GalT"/>
    <property type="match status" value="1"/>
</dbReference>
<evidence type="ECO:0000256" key="11">
    <source>
        <dbReference type="RuleBase" id="RU368121"/>
    </source>
</evidence>
<dbReference type="Pfam" id="PF02709">
    <property type="entry name" value="Glyco_transf_7C"/>
    <property type="match status" value="1"/>
</dbReference>
<evidence type="ECO:0000256" key="10">
    <source>
        <dbReference type="ARBA" id="ARBA00023180"/>
    </source>
</evidence>
<dbReference type="HOGENOM" id="CLU_044391_0_1_1"/>
<keyword evidence="9" id="KW-0472">Membrane</keyword>
<keyword evidence="4 11" id="KW-0328">Glycosyltransferase</keyword>
<dbReference type="InterPro" id="IPR027791">
    <property type="entry name" value="Galactosyl_T_C"/>
</dbReference>
<dbReference type="Ensembl" id="ENSCSAVT00000020245.1">
    <property type="protein sequence ID" value="ENSCSAVP00000020031.1"/>
    <property type="gene ID" value="ENSCSAVG00000011758.1"/>
</dbReference>
<reference evidence="14" key="2">
    <citation type="submission" date="2025-08" db="UniProtKB">
        <authorList>
            <consortium name="Ensembl"/>
        </authorList>
    </citation>
    <scope>IDENTIFICATION</scope>
</reference>